<feature type="domain" description="Protein kinase G tetratricopeptide repeat containing" evidence="2">
    <location>
        <begin position="2"/>
        <end position="154"/>
    </location>
</feature>
<organism evidence="3 4">
    <name type="scientific">Streptomyces rubrolavendulae</name>
    <dbReference type="NCBI Taxonomy" id="285473"/>
    <lineage>
        <taxon>Bacteria</taxon>
        <taxon>Bacillati</taxon>
        <taxon>Actinomycetota</taxon>
        <taxon>Actinomycetes</taxon>
        <taxon>Kitasatosporales</taxon>
        <taxon>Streptomycetaceae</taxon>
        <taxon>Streptomyces</taxon>
    </lineage>
</organism>
<feature type="compositionally biased region" description="Basic and acidic residues" evidence="1">
    <location>
        <begin position="135"/>
        <end position="156"/>
    </location>
</feature>
<dbReference type="PATRIC" id="fig|285473.5.peg.1803"/>
<dbReference type="InterPro" id="IPR031636">
    <property type="entry name" value="PknG_TPR"/>
</dbReference>
<dbReference type="InterPro" id="IPR011990">
    <property type="entry name" value="TPR-like_helical_dom_sf"/>
</dbReference>
<sequence>MGAVFGPARALPALGGRGGAVRTLEPVPEPSSHPAPASHGAAGRARLRHRGPRKALGADLHPAARETPAPGGPGRGPVRRERPSAELPGQAPDRWPPAHVGGQAPDHTPLGGEPGGRGPRVGPERSYRALARLARSGEERIEPAERADRFRPRTWV</sequence>
<protein>
    <recommendedName>
        <fullName evidence="2">Protein kinase G tetratricopeptide repeat containing domain-containing protein</fullName>
    </recommendedName>
</protein>
<feature type="region of interest" description="Disordered" evidence="1">
    <location>
        <begin position="1"/>
        <end position="156"/>
    </location>
</feature>
<dbReference type="EMBL" id="CP017316">
    <property type="protein sequence ID" value="AOT58914.1"/>
    <property type="molecule type" value="Genomic_DNA"/>
</dbReference>
<evidence type="ECO:0000259" key="2">
    <source>
        <dbReference type="Pfam" id="PF16918"/>
    </source>
</evidence>
<evidence type="ECO:0000256" key="1">
    <source>
        <dbReference type="SAM" id="MobiDB-lite"/>
    </source>
</evidence>
<reference evidence="3 4" key="1">
    <citation type="submission" date="2016-09" db="EMBL/GenBank/DDBJ databases">
        <title>Streptomyces rubrolavendulae MJM4426 Genome sequencing and assembly.</title>
        <authorList>
            <person name="Kim J.-G."/>
        </authorList>
    </citation>
    <scope>NUCLEOTIDE SEQUENCE [LARGE SCALE GENOMIC DNA]</scope>
    <source>
        <strain evidence="3 4">MJM4426</strain>
    </source>
</reference>
<dbReference type="STRING" id="285473.A4G23_01737"/>
<feature type="compositionally biased region" description="Low complexity" evidence="1">
    <location>
        <begin position="34"/>
        <end position="44"/>
    </location>
</feature>
<evidence type="ECO:0000313" key="4">
    <source>
        <dbReference type="Proteomes" id="UP000095349"/>
    </source>
</evidence>
<accession>A0A1D8G0D2</accession>
<keyword evidence="4" id="KW-1185">Reference proteome</keyword>
<proteinExistence type="predicted"/>
<dbReference type="Proteomes" id="UP000095349">
    <property type="component" value="Chromosome"/>
</dbReference>
<dbReference type="Gene3D" id="1.25.40.10">
    <property type="entry name" value="Tetratricopeptide repeat domain"/>
    <property type="match status" value="1"/>
</dbReference>
<name>A0A1D8G0D2_9ACTN</name>
<feature type="compositionally biased region" description="Low complexity" evidence="1">
    <location>
        <begin position="1"/>
        <end position="14"/>
    </location>
</feature>
<dbReference type="KEGG" id="srn:A4G23_01737"/>
<dbReference type="Pfam" id="PF16918">
    <property type="entry name" value="PknG_TPR"/>
    <property type="match status" value="1"/>
</dbReference>
<dbReference type="AlphaFoldDB" id="A0A1D8G0D2"/>
<evidence type="ECO:0000313" key="3">
    <source>
        <dbReference type="EMBL" id="AOT58914.1"/>
    </source>
</evidence>
<gene>
    <name evidence="3" type="ORF">A4G23_01737</name>
</gene>